<reference evidence="8 9" key="1">
    <citation type="submission" date="2017-11" db="EMBL/GenBank/DDBJ databases">
        <title>Biodiversity and function of Thalassospira species in the particle-attached aromatic-hydrocarbon-degrading consortia from the surface seawater of the China South Sea.</title>
        <authorList>
            <person name="Dong C."/>
            <person name="Liu R."/>
            <person name="Shao Z."/>
        </authorList>
    </citation>
    <scope>NUCLEOTIDE SEQUENCE [LARGE SCALE GENOMIC DNA]</scope>
    <source>
        <strain evidence="8 9">139Z-12</strain>
    </source>
</reference>
<feature type="transmembrane region" description="Helical" evidence="6">
    <location>
        <begin position="131"/>
        <end position="153"/>
    </location>
</feature>
<evidence type="ECO:0000313" key="8">
    <source>
        <dbReference type="EMBL" id="PKR51222.1"/>
    </source>
</evidence>
<dbReference type="Pfam" id="PF00884">
    <property type="entry name" value="Sulfatase"/>
    <property type="match status" value="1"/>
</dbReference>
<feature type="transmembrane region" description="Helical" evidence="6">
    <location>
        <begin position="40"/>
        <end position="63"/>
    </location>
</feature>
<dbReference type="InterPro" id="IPR000917">
    <property type="entry name" value="Sulfatase_N"/>
</dbReference>
<sequence>MKHKLTYISLLYLFFINFIFIIISNYILIDRALINIDYALYIVISVLIRPCIACASIIIFLIFDAIMSAKSIFYFDAKSIALSFPKLQAIELLNNDLFVLTLFGFILLASMSYTLSRFVYRKYEILKSSTLIILIVLGADAINGTSGVISNVMPETFNSVTLPTNIGTSQTGKFTYDLFRSRKALKSAAVESASEARLVPVQDQTTSDHQMLVVVESWGQSTDPAYNEIPLLRLLTPDLFQRYKVHRGTVPFNGATTSGEMREFCGILASFINAGELGNQNCIPGRFAANGYETYAFHGFTETFFNRQQWFPVVGFKHLEFGKDNISRKCGIFFRGQCDTDILLKIAELMRRSKEEKTFVYFLTLNTHLPNDAALADGSPAVCPGTATDKVCTLLKAHENFFASLAGLLKDPTLPPIHIVLVGDHAPPFADLKSRQKFSDKVVPFLEIVPK</sequence>
<accession>A0ABX4RB19</accession>
<evidence type="ECO:0000256" key="1">
    <source>
        <dbReference type="ARBA" id="ARBA00004651"/>
    </source>
</evidence>
<dbReference type="InterPro" id="IPR017850">
    <property type="entry name" value="Alkaline_phosphatase_core_sf"/>
</dbReference>
<dbReference type="Proteomes" id="UP000233365">
    <property type="component" value="Unassembled WGS sequence"/>
</dbReference>
<comment type="subcellular location">
    <subcellularLocation>
        <location evidence="1">Cell membrane</location>
        <topology evidence="1">Multi-pass membrane protein</topology>
    </subcellularLocation>
</comment>
<dbReference type="Gene3D" id="3.40.720.10">
    <property type="entry name" value="Alkaline Phosphatase, subunit A"/>
    <property type="match status" value="1"/>
</dbReference>
<proteinExistence type="predicted"/>
<evidence type="ECO:0000256" key="2">
    <source>
        <dbReference type="ARBA" id="ARBA00022475"/>
    </source>
</evidence>
<dbReference type="SUPFAM" id="SSF53649">
    <property type="entry name" value="Alkaline phosphatase-like"/>
    <property type="match status" value="1"/>
</dbReference>
<name>A0ABX4RB19_9PROT</name>
<dbReference type="PANTHER" id="PTHR47371">
    <property type="entry name" value="LIPOTEICHOIC ACID SYNTHASE"/>
    <property type="match status" value="1"/>
</dbReference>
<dbReference type="InterPro" id="IPR050448">
    <property type="entry name" value="OpgB/LTA_synthase_biosynth"/>
</dbReference>
<feature type="domain" description="Sulfatase N-terminal" evidence="7">
    <location>
        <begin position="274"/>
        <end position="429"/>
    </location>
</feature>
<organism evidence="8 9">
    <name type="scientific">Thalassospira povalilytica</name>
    <dbReference type="NCBI Taxonomy" id="732237"/>
    <lineage>
        <taxon>Bacteria</taxon>
        <taxon>Pseudomonadati</taxon>
        <taxon>Pseudomonadota</taxon>
        <taxon>Alphaproteobacteria</taxon>
        <taxon>Rhodospirillales</taxon>
        <taxon>Thalassospiraceae</taxon>
        <taxon>Thalassospira</taxon>
    </lineage>
</organism>
<evidence type="ECO:0000256" key="6">
    <source>
        <dbReference type="SAM" id="Phobius"/>
    </source>
</evidence>
<feature type="transmembrane region" description="Helical" evidence="6">
    <location>
        <begin position="97"/>
        <end position="119"/>
    </location>
</feature>
<evidence type="ECO:0000256" key="4">
    <source>
        <dbReference type="ARBA" id="ARBA00022989"/>
    </source>
</evidence>
<keyword evidence="9" id="KW-1185">Reference proteome</keyword>
<protein>
    <recommendedName>
        <fullName evidence="7">Sulfatase N-terminal domain-containing protein</fullName>
    </recommendedName>
</protein>
<dbReference type="EMBL" id="PGTS01000002">
    <property type="protein sequence ID" value="PKR51222.1"/>
    <property type="molecule type" value="Genomic_DNA"/>
</dbReference>
<keyword evidence="3 6" id="KW-0812">Transmembrane</keyword>
<keyword evidence="4 6" id="KW-1133">Transmembrane helix</keyword>
<evidence type="ECO:0000256" key="5">
    <source>
        <dbReference type="ARBA" id="ARBA00023136"/>
    </source>
</evidence>
<gene>
    <name evidence="8" type="ORF">CU041_06795</name>
</gene>
<evidence type="ECO:0000259" key="7">
    <source>
        <dbReference type="Pfam" id="PF00884"/>
    </source>
</evidence>
<feature type="transmembrane region" description="Helical" evidence="6">
    <location>
        <begin position="6"/>
        <end position="28"/>
    </location>
</feature>
<keyword evidence="5 6" id="KW-0472">Membrane</keyword>
<comment type="caution">
    <text evidence="8">The sequence shown here is derived from an EMBL/GenBank/DDBJ whole genome shotgun (WGS) entry which is preliminary data.</text>
</comment>
<evidence type="ECO:0000256" key="3">
    <source>
        <dbReference type="ARBA" id="ARBA00022692"/>
    </source>
</evidence>
<dbReference type="PANTHER" id="PTHR47371:SF3">
    <property type="entry name" value="PHOSPHOGLYCEROL TRANSFERASE I"/>
    <property type="match status" value="1"/>
</dbReference>
<keyword evidence="2" id="KW-1003">Cell membrane</keyword>
<evidence type="ECO:0000313" key="9">
    <source>
        <dbReference type="Proteomes" id="UP000233365"/>
    </source>
</evidence>